<dbReference type="GO" id="GO:0016020">
    <property type="term" value="C:membrane"/>
    <property type="evidence" value="ECO:0007669"/>
    <property type="project" value="UniProtKB-SubCell"/>
</dbReference>
<proteinExistence type="predicted"/>
<evidence type="ECO:0000313" key="10">
    <source>
        <dbReference type="EMBL" id="PIK45556.1"/>
    </source>
</evidence>
<evidence type="ECO:0000256" key="4">
    <source>
        <dbReference type="ARBA" id="ARBA00023157"/>
    </source>
</evidence>
<dbReference type="Pfam" id="PF08205">
    <property type="entry name" value="C2-set_2"/>
    <property type="match status" value="2"/>
</dbReference>
<gene>
    <name evidence="10" type="ORF">BSL78_17595</name>
</gene>
<keyword evidence="7" id="KW-0812">Transmembrane</keyword>
<feature type="binding site" evidence="6">
    <location>
        <position position="515"/>
    </location>
    <ligand>
        <name>Mg(2+)</name>
        <dbReference type="ChEBI" id="CHEBI:18420"/>
    </ligand>
</feature>
<feature type="domain" description="Protein kinase" evidence="8">
    <location>
        <begin position="352"/>
        <end position="629"/>
    </location>
</feature>
<dbReference type="STRING" id="307972.A0A2G8KC26"/>
<dbReference type="InterPro" id="IPR013162">
    <property type="entry name" value="CD80_C2-set"/>
</dbReference>
<dbReference type="InterPro" id="IPR036179">
    <property type="entry name" value="Ig-like_dom_sf"/>
</dbReference>
<evidence type="ECO:0000256" key="3">
    <source>
        <dbReference type="ARBA" id="ARBA00022840"/>
    </source>
</evidence>
<keyword evidence="11" id="KW-1185">Reference proteome</keyword>
<evidence type="ECO:0000256" key="6">
    <source>
        <dbReference type="PIRSR" id="PIRSR000615-3"/>
    </source>
</evidence>
<evidence type="ECO:0000256" key="1">
    <source>
        <dbReference type="ARBA" id="ARBA00004167"/>
    </source>
</evidence>
<dbReference type="Gene3D" id="1.10.510.10">
    <property type="entry name" value="Transferase(Phosphotransferase) domain 1"/>
    <property type="match status" value="1"/>
</dbReference>
<dbReference type="InterPro" id="IPR001245">
    <property type="entry name" value="Ser-Thr/Tyr_kinase_cat_dom"/>
</dbReference>
<reference evidence="10 11" key="1">
    <citation type="journal article" date="2017" name="PLoS Biol.">
        <title>The sea cucumber genome provides insights into morphological evolution and visceral regeneration.</title>
        <authorList>
            <person name="Zhang X."/>
            <person name="Sun L."/>
            <person name="Yuan J."/>
            <person name="Sun Y."/>
            <person name="Gao Y."/>
            <person name="Zhang L."/>
            <person name="Li S."/>
            <person name="Dai H."/>
            <person name="Hamel J.F."/>
            <person name="Liu C."/>
            <person name="Yu Y."/>
            <person name="Liu S."/>
            <person name="Lin W."/>
            <person name="Guo K."/>
            <person name="Jin S."/>
            <person name="Xu P."/>
            <person name="Storey K.B."/>
            <person name="Huan P."/>
            <person name="Zhang T."/>
            <person name="Zhou Y."/>
            <person name="Zhang J."/>
            <person name="Lin C."/>
            <person name="Li X."/>
            <person name="Xing L."/>
            <person name="Huo D."/>
            <person name="Sun M."/>
            <person name="Wang L."/>
            <person name="Mercier A."/>
            <person name="Li F."/>
            <person name="Yang H."/>
            <person name="Xiang J."/>
        </authorList>
    </citation>
    <scope>NUCLEOTIDE SEQUENCE [LARGE SCALE GENOMIC DNA]</scope>
    <source>
        <strain evidence="10">Shaxun</strain>
        <tissue evidence="10">Muscle</tissue>
    </source>
</reference>
<dbReference type="PROSITE" id="PS50011">
    <property type="entry name" value="PROTEIN_KINASE_DOM"/>
    <property type="match status" value="1"/>
</dbReference>
<keyword evidence="7" id="KW-0472">Membrane</keyword>
<keyword evidence="4" id="KW-1015">Disulfide bond</keyword>
<protein>
    <submittedName>
        <fullName evidence="10">Uncharacterized protein</fullName>
    </submittedName>
</protein>
<comment type="caution">
    <text evidence="10">The sequence shown here is derived from an EMBL/GenBank/DDBJ whole genome shotgun (WGS) entry which is preliminary data.</text>
</comment>
<evidence type="ECO:0000259" key="8">
    <source>
        <dbReference type="PROSITE" id="PS50011"/>
    </source>
</evidence>
<feature type="domain" description="Ig-like" evidence="9">
    <location>
        <begin position="65"/>
        <end position="159"/>
    </location>
</feature>
<dbReference type="InterPro" id="IPR007110">
    <property type="entry name" value="Ig-like_dom"/>
</dbReference>
<dbReference type="Pfam" id="PF07714">
    <property type="entry name" value="PK_Tyr_Ser-Thr"/>
    <property type="match status" value="1"/>
</dbReference>
<dbReference type="SUPFAM" id="SSF48726">
    <property type="entry name" value="Immunoglobulin"/>
    <property type="match status" value="1"/>
</dbReference>
<dbReference type="SUPFAM" id="SSF56112">
    <property type="entry name" value="Protein kinase-like (PK-like)"/>
    <property type="match status" value="1"/>
</dbReference>
<dbReference type="PROSITE" id="PS50835">
    <property type="entry name" value="IG_LIKE"/>
    <property type="match status" value="1"/>
</dbReference>
<comment type="subcellular location">
    <subcellularLocation>
        <location evidence="1">Membrane</location>
        <topology evidence="1">Single-pass membrane protein</topology>
    </subcellularLocation>
</comment>
<evidence type="ECO:0000256" key="5">
    <source>
        <dbReference type="ARBA" id="ARBA00023180"/>
    </source>
</evidence>
<dbReference type="InterPro" id="IPR050198">
    <property type="entry name" value="Non-receptor_tyrosine_kinases"/>
</dbReference>
<name>A0A2G8KC26_STIJA</name>
<dbReference type="EMBL" id="MRZV01000706">
    <property type="protein sequence ID" value="PIK45556.1"/>
    <property type="molecule type" value="Genomic_DNA"/>
</dbReference>
<dbReference type="PIRSF" id="PIRSF000615">
    <property type="entry name" value="TyrPK_CSF1-R"/>
    <property type="match status" value="1"/>
</dbReference>
<dbReference type="InterPro" id="IPR011009">
    <property type="entry name" value="Kinase-like_dom_sf"/>
</dbReference>
<keyword evidence="3" id="KW-0067">ATP-binding</keyword>
<dbReference type="Gene3D" id="2.60.40.10">
    <property type="entry name" value="Immunoglobulins"/>
    <property type="match status" value="2"/>
</dbReference>
<evidence type="ECO:0000259" key="9">
    <source>
        <dbReference type="PROSITE" id="PS50835"/>
    </source>
</evidence>
<keyword evidence="5" id="KW-0325">Glycoprotein</keyword>
<keyword evidence="6" id="KW-0460">Magnesium</keyword>
<dbReference type="OrthoDB" id="4062651at2759"/>
<dbReference type="GO" id="GO:0046872">
    <property type="term" value="F:metal ion binding"/>
    <property type="evidence" value="ECO:0007669"/>
    <property type="project" value="UniProtKB-KW"/>
</dbReference>
<organism evidence="10 11">
    <name type="scientific">Stichopus japonicus</name>
    <name type="common">Sea cucumber</name>
    <dbReference type="NCBI Taxonomy" id="307972"/>
    <lineage>
        <taxon>Eukaryota</taxon>
        <taxon>Metazoa</taxon>
        <taxon>Echinodermata</taxon>
        <taxon>Eleutherozoa</taxon>
        <taxon>Echinozoa</taxon>
        <taxon>Holothuroidea</taxon>
        <taxon>Aspidochirotacea</taxon>
        <taxon>Aspidochirotida</taxon>
        <taxon>Stichopodidae</taxon>
        <taxon>Apostichopus</taxon>
    </lineage>
</organism>
<dbReference type="PANTHER" id="PTHR24418">
    <property type="entry name" value="TYROSINE-PROTEIN KINASE"/>
    <property type="match status" value="1"/>
</dbReference>
<keyword evidence="6" id="KW-0479">Metal-binding</keyword>
<feature type="transmembrane region" description="Helical" evidence="7">
    <location>
        <begin position="284"/>
        <end position="306"/>
    </location>
</feature>
<dbReference type="GO" id="GO:0004672">
    <property type="term" value="F:protein kinase activity"/>
    <property type="evidence" value="ECO:0007669"/>
    <property type="project" value="InterPro"/>
</dbReference>
<sequence>MINDRAIPSYAGIQSIFPNPNGTFNTISSYTLTTSEVVSNVSCISEQLTSEIQRVDVSINTYVIPTISFTINGINATNAVTVQYETMLTAVCQTIGGRPPSNITWVIDGQLSNVVTDGMVTVQTGNTFTSTSQMSIPATMSTGQITCLVSLGYPESKVERHGIYHTYVLPSVFVTINGHRKVEVSRDRSVSVVCRSVGSRPKVDLLILTGHQGMDSEQPTVTSTNSEINDTYDTITSINFTPTKERGNVTCVVQGLLIKDVSSYATYVVIGEAGNKEDNLTPTWLIVGGFVAAVIMLLLGVVIYFLKKNLSLSSFFSHSYQDVQLDETNLKRRNTASTDVPAMNLEAEGEGYNRRLSMHTGRGSSFFDATSGELPKPPSLALPEVPSFPEVVEYSDVPEHDEALQRKDIHWDDFVRRLLEMSINRSISMVEGICIDSAHLYLLQEYFVCETLDSRLNMQNKDGNTFNPIDQDLAAKSILGILEGMEAIHSYGFLHPELCTKKILLTSDNVCKIYDFCLAEDAARTVMVKKSKKHFDLNNLPPEALQRNEYSWTSDMWSIAVVIWEVLSAGKSPFVGETSTDNISMPSSIDAWPVEYQYVSKELLFQCWETDCTLRPTVADLRMVYSESLSTSKTETRPISVMSGIMDHYVPMKGGPQQHEKTESSQ</sequence>
<evidence type="ECO:0000256" key="7">
    <source>
        <dbReference type="SAM" id="Phobius"/>
    </source>
</evidence>
<dbReference type="AlphaFoldDB" id="A0A2G8KC26"/>
<dbReference type="InterPro" id="IPR013783">
    <property type="entry name" value="Ig-like_fold"/>
</dbReference>
<dbReference type="Proteomes" id="UP000230750">
    <property type="component" value="Unassembled WGS sequence"/>
</dbReference>
<keyword evidence="7" id="KW-1133">Transmembrane helix</keyword>
<keyword evidence="2" id="KW-0547">Nucleotide-binding</keyword>
<evidence type="ECO:0000256" key="2">
    <source>
        <dbReference type="ARBA" id="ARBA00022741"/>
    </source>
</evidence>
<dbReference type="InterPro" id="IPR000719">
    <property type="entry name" value="Prot_kinase_dom"/>
</dbReference>
<dbReference type="GO" id="GO:0005524">
    <property type="term" value="F:ATP binding"/>
    <property type="evidence" value="ECO:0007669"/>
    <property type="project" value="UniProtKB-KW"/>
</dbReference>
<accession>A0A2G8KC26</accession>
<evidence type="ECO:0000313" key="11">
    <source>
        <dbReference type="Proteomes" id="UP000230750"/>
    </source>
</evidence>